<keyword evidence="3" id="KW-1185">Reference proteome</keyword>
<accession>A0A5C3LT56</accession>
<dbReference type="OrthoDB" id="10018191at2759"/>
<dbReference type="EMBL" id="ML213617">
    <property type="protein sequence ID" value="TFK35962.1"/>
    <property type="molecule type" value="Genomic_DNA"/>
</dbReference>
<dbReference type="STRING" id="68775.A0A5C3LT56"/>
<sequence>MVHNQRPTYLNACLPRALHPPSERLANINNDEVMATMVAAGDTPNMPGPIGSVNKRYRPRPRSSKDLPVQRLRRLSYGLSRSEHPLRKHTGESPFVCHCGKQFSRLDNLFQHAQIFACDNGRYEQGRSGRCERKAGSVSASGVSASVDSAPTTSNSGNGQVAEAMDPLKQEHLPMSMYHTSMGMNMMEGRLSHLFYSGMAPPFASRPIFSTITLTLNIVLTPTITDANSAPLPLSSIHVSATYQSSSCQVPSYATSSQQVSNPYSLSSSSFSIQP</sequence>
<dbReference type="InterPro" id="IPR036236">
    <property type="entry name" value="Znf_C2H2_sf"/>
</dbReference>
<proteinExistence type="predicted"/>
<feature type="compositionally biased region" description="Low complexity" evidence="1">
    <location>
        <begin position="137"/>
        <end position="150"/>
    </location>
</feature>
<evidence type="ECO:0000256" key="1">
    <source>
        <dbReference type="SAM" id="MobiDB-lite"/>
    </source>
</evidence>
<protein>
    <recommendedName>
        <fullName evidence="4">C2H2-type domain-containing protein</fullName>
    </recommendedName>
</protein>
<dbReference type="Proteomes" id="UP000308652">
    <property type="component" value="Unassembled WGS sequence"/>
</dbReference>
<evidence type="ECO:0000313" key="3">
    <source>
        <dbReference type="Proteomes" id="UP000308652"/>
    </source>
</evidence>
<evidence type="ECO:0008006" key="4">
    <source>
        <dbReference type="Google" id="ProtNLM"/>
    </source>
</evidence>
<gene>
    <name evidence="2" type="ORF">BDQ12DRAFT_725507</name>
</gene>
<feature type="region of interest" description="Disordered" evidence="1">
    <location>
        <begin position="137"/>
        <end position="160"/>
    </location>
</feature>
<name>A0A5C3LT56_9AGAR</name>
<evidence type="ECO:0000313" key="2">
    <source>
        <dbReference type="EMBL" id="TFK35962.1"/>
    </source>
</evidence>
<reference evidence="2 3" key="1">
    <citation type="journal article" date="2019" name="Nat. Ecol. Evol.">
        <title>Megaphylogeny resolves global patterns of mushroom evolution.</title>
        <authorList>
            <person name="Varga T."/>
            <person name="Krizsan K."/>
            <person name="Foldi C."/>
            <person name="Dima B."/>
            <person name="Sanchez-Garcia M."/>
            <person name="Sanchez-Ramirez S."/>
            <person name="Szollosi G.J."/>
            <person name="Szarkandi J.G."/>
            <person name="Papp V."/>
            <person name="Albert L."/>
            <person name="Andreopoulos W."/>
            <person name="Angelini C."/>
            <person name="Antonin V."/>
            <person name="Barry K.W."/>
            <person name="Bougher N.L."/>
            <person name="Buchanan P."/>
            <person name="Buyck B."/>
            <person name="Bense V."/>
            <person name="Catcheside P."/>
            <person name="Chovatia M."/>
            <person name="Cooper J."/>
            <person name="Damon W."/>
            <person name="Desjardin D."/>
            <person name="Finy P."/>
            <person name="Geml J."/>
            <person name="Haridas S."/>
            <person name="Hughes K."/>
            <person name="Justo A."/>
            <person name="Karasinski D."/>
            <person name="Kautmanova I."/>
            <person name="Kiss B."/>
            <person name="Kocsube S."/>
            <person name="Kotiranta H."/>
            <person name="LaButti K.M."/>
            <person name="Lechner B.E."/>
            <person name="Liimatainen K."/>
            <person name="Lipzen A."/>
            <person name="Lukacs Z."/>
            <person name="Mihaltcheva S."/>
            <person name="Morgado L.N."/>
            <person name="Niskanen T."/>
            <person name="Noordeloos M.E."/>
            <person name="Ohm R.A."/>
            <person name="Ortiz-Santana B."/>
            <person name="Ovrebo C."/>
            <person name="Racz N."/>
            <person name="Riley R."/>
            <person name="Savchenko A."/>
            <person name="Shiryaev A."/>
            <person name="Soop K."/>
            <person name="Spirin V."/>
            <person name="Szebenyi C."/>
            <person name="Tomsovsky M."/>
            <person name="Tulloss R.E."/>
            <person name="Uehling J."/>
            <person name="Grigoriev I.V."/>
            <person name="Vagvolgyi C."/>
            <person name="Papp T."/>
            <person name="Martin F.M."/>
            <person name="Miettinen O."/>
            <person name="Hibbett D.S."/>
            <person name="Nagy L.G."/>
        </authorList>
    </citation>
    <scope>NUCLEOTIDE SEQUENCE [LARGE SCALE GENOMIC DNA]</scope>
    <source>
        <strain evidence="2 3">CBS 166.37</strain>
    </source>
</reference>
<feature type="region of interest" description="Disordered" evidence="1">
    <location>
        <begin position="40"/>
        <end position="65"/>
    </location>
</feature>
<dbReference type="SUPFAM" id="SSF57667">
    <property type="entry name" value="beta-beta-alpha zinc fingers"/>
    <property type="match status" value="1"/>
</dbReference>
<organism evidence="2 3">
    <name type="scientific">Crucibulum laeve</name>
    <dbReference type="NCBI Taxonomy" id="68775"/>
    <lineage>
        <taxon>Eukaryota</taxon>
        <taxon>Fungi</taxon>
        <taxon>Dikarya</taxon>
        <taxon>Basidiomycota</taxon>
        <taxon>Agaricomycotina</taxon>
        <taxon>Agaricomycetes</taxon>
        <taxon>Agaricomycetidae</taxon>
        <taxon>Agaricales</taxon>
        <taxon>Agaricineae</taxon>
        <taxon>Nidulariaceae</taxon>
        <taxon>Crucibulum</taxon>
    </lineage>
</organism>
<dbReference type="AlphaFoldDB" id="A0A5C3LT56"/>
<dbReference type="Gene3D" id="3.30.160.60">
    <property type="entry name" value="Classic Zinc Finger"/>
    <property type="match status" value="1"/>
</dbReference>